<feature type="compositionally biased region" description="Basic and acidic residues" evidence="1">
    <location>
        <begin position="82"/>
        <end position="98"/>
    </location>
</feature>
<evidence type="ECO:0000313" key="4">
    <source>
        <dbReference type="Proteomes" id="UP000241890"/>
    </source>
</evidence>
<organism evidence="3 4">
    <name type="scientific">Hondaea fermentalgiana</name>
    <dbReference type="NCBI Taxonomy" id="2315210"/>
    <lineage>
        <taxon>Eukaryota</taxon>
        <taxon>Sar</taxon>
        <taxon>Stramenopiles</taxon>
        <taxon>Bigyra</taxon>
        <taxon>Labyrinthulomycetes</taxon>
        <taxon>Thraustochytrida</taxon>
        <taxon>Thraustochytriidae</taxon>
        <taxon>Hondaea</taxon>
    </lineage>
</organism>
<comment type="caution">
    <text evidence="3">The sequence shown here is derived from an EMBL/GenBank/DDBJ whole genome shotgun (WGS) entry which is preliminary data.</text>
</comment>
<protein>
    <submittedName>
        <fullName evidence="3">Uncharacterized protein</fullName>
    </submittedName>
</protein>
<dbReference type="InParanoid" id="A0A2R5G7X7"/>
<reference evidence="3 4" key="1">
    <citation type="submission" date="2017-12" db="EMBL/GenBank/DDBJ databases">
        <title>Sequencing, de novo assembly and annotation of complete genome of a new Thraustochytrid species, strain FCC1311.</title>
        <authorList>
            <person name="Sedici K."/>
            <person name="Godart F."/>
            <person name="Aiese Cigliano R."/>
            <person name="Sanseverino W."/>
            <person name="Barakat M."/>
            <person name="Ortet P."/>
            <person name="Marechal E."/>
            <person name="Cagnac O."/>
            <person name="Amato A."/>
        </authorList>
    </citation>
    <scope>NUCLEOTIDE SEQUENCE [LARGE SCALE GENOMIC DNA]</scope>
</reference>
<keyword evidence="2" id="KW-0812">Transmembrane</keyword>
<evidence type="ECO:0000313" key="3">
    <source>
        <dbReference type="EMBL" id="GBG25898.1"/>
    </source>
</evidence>
<proteinExistence type="predicted"/>
<dbReference type="EMBL" id="BEYU01000016">
    <property type="protein sequence ID" value="GBG25898.1"/>
    <property type="molecule type" value="Genomic_DNA"/>
</dbReference>
<evidence type="ECO:0000256" key="2">
    <source>
        <dbReference type="SAM" id="Phobius"/>
    </source>
</evidence>
<feature type="transmembrane region" description="Helical" evidence="2">
    <location>
        <begin position="21"/>
        <end position="40"/>
    </location>
</feature>
<dbReference type="OrthoDB" id="408694at2759"/>
<name>A0A2R5G7X7_9STRA</name>
<gene>
    <name evidence="3" type="ORF">FCC1311_021172</name>
</gene>
<keyword evidence="4" id="KW-1185">Reference proteome</keyword>
<accession>A0A2R5G7X7</accession>
<keyword evidence="2" id="KW-1133">Transmembrane helix</keyword>
<keyword evidence="2" id="KW-0472">Membrane</keyword>
<dbReference type="Proteomes" id="UP000241890">
    <property type="component" value="Unassembled WGS sequence"/>
</dbReference>
<sequence length="528" mass="62086">MLGYKDKATSPMERLMRDKRALGAGFCMLFVLLMMISSAMSPRLPKDIIPLMHTVQTPRTPPPFRQESEIVYTQKHYRPKGLPHEPQPEKQAPRDANGKRTRHPAIGEFPDSRIQEVVFEDNDDGHQGFDKQNLWNPHAMSSRLRAPRFGKKEKLLFLVTGQMSRLELESKILNVMEPQMARYDIEVLLFVKVFVKMESMQLPRWPSPYEITSWDANYLHNWVLRCVPGAEASSIDLEEKSEMRKGRRHVYRKILTFNAKARGSNTLVPWRIVLIHQENDGLVVYQPTFKADGYNQWAGAQQDTFRNFRKAMIYIEELELARDSFFDVIFRLRDDTFAFSPFLMPPEFDRDSFGTPQCVLASYPLGYSDHNFILGRNIAAKVLRGMVESYYFRITENYPFVEAHLKELVTYIAPKHIFRIPDCYWPFFPVIYADLGNGQFRMEFREFEIEHYWRHKCPKKWFHAPNDPNNCAWIKPDMWLHPRAQIVQAYLPLHLLDKATVPDDVLEILEWYNRKWPASTFGFLQPKP</sequence>
<dbReference type="AlphaFoldDB" id="A0A2R5G7X7"/>
<evidence type="ECO:0000256" key="1">
    <source>
        <dbReference type="SAM" id="MobiDB-lite"/>
    </source>
</evidence>
<feature type="region of interest" description="Disordered" evidence="1">
    <location>
        <begin position="78"/>
        <end position="106"/>
    </location>
</feature>